<protein>
    <submittedName>
        <fullName evidence="2">Glycosyl transferases group 1</fullName>
    </submittedName>
</protein>
<dbReference type="OrthoDB" id="5756516at2"/>
<keyword evidence="2" id="KW-0808">Transferase</keyword>
<proteinExistence type="predicted"/>
<dbReference type="GO" id="GO:0016740">
    <property type="term" value="F:transferase activity"/>
    <property type="evidence" value="ECO:0007669"/>
    <property type="project" value="UniProtKB-KW"/>
</dbReference>
<gene>
    <name evidence="2" type="ORF">LUCI_0720</name>
</gene>
<dbReference type="Proteomes" id="UP000277811">
    <property type="component" value="Unassembled WGS sequence"/>
</dbReference>
<dbReference type="EMBL" id="UPPP01000056">
    <property type="protein sequence ID" value="VBB05510.1"/>
    <property type="molecule type" value="Genomic_DNA"/>
</dbReference>
<feature type="domain" description="Spore protein YkvP/CgeB glycosyl transferase-like" evidence="1">
    <location>
        <begin position="239"/>
        <end position="380"/>
    </location>
</feature>
<name>A0A498R3X2_9FIRM</name>
<dbReference type="AlphaFoldDB" id="A0A498R3X2"/>
<evidence type="ECO:0000259" key="1">
    <source>
        <dbReference type="Pfam" id="PF13524"/>
    </source>
</evidence>
<evidence type="ECO:0000313" key="2">
    <source>
        <dbReference type="EMBL" id="VBB05510.1"/>
    </source>
</evidence>
<dbReference type="SUPFAM" id="SSF53756">
    <property type="entry name" value="UDP-Glycosyltransferase/glycogen phosphorylase"/>
    <property type="match status" value="1"/>
</dbReference>
<accession>A0A498R3X2</accession>
<dbReference type="InterPro" id="IPR055259">
    <property type="entry name" value="YkvP/CgeB_Glyco_trans-like"/>
</dbReference>
<dbReference type="RefSeq" id="WP_122626500.1">
    <property type="nucleotide sequence ID" value="NZ_UPPP01000056.1"/>
</dbReference>
<dbReference type="Pfam" id="PF13524">
    <property type="entry name" value="Glyco_trans_1_2"/>
    <property type="match status" value="1"/>
</dbReference>
<reference evidence="2 3" key="1">
    <citation type="submission" date="2018-06" db="EMBL/GenBank/DDBJ databases">
        <authorList>
            <person name="Strepis N."/>
        </authorList>
    </citation>
    <scope>NUCLEOTIDE SEQUENCE [LARGE SCALE GENOMIC DNA]</scope>
    <source>
        <strain evidence="2">LUCI</strain>
    </source>
</reference>
<organism evidence="2 3">
    <name type="scientific">Lucifera butyrica</name>
    <dbReference type="NCBI Taxonomy" id="1351585"/>
    <lineage>
        <taxon>Bacteria</taxon>
        <taxon>Bacillati</taxon>
        <taxon>Bacillota</taxon>
        <taxon>Negativicutes</taxon>
        <taxon>Veillonellales</taxon>
        <taxon>Veillonellaceae</taxon>
        <taxon>Lucifera</taxon>
    </lineage>
</organism>
<evidence type="ECO:0000313" key="3">
    <source>
        <dbReference type="Proteomes" id="UP000277811"/>
    </source>
</evidence>
<dbReference type="Gene3D" id="3.40.50.2000">
    <property type="entry name" value="Glycogen Phosphorylase B"/>
    <property type="match status" value="2"/>
</dbReference>
<keyword evidence="3" id="KW-1185">Reference proteome</keyword>
<sequence>MRVILLKGQSQYGVLRAFIDQIADALGELGIEASIVDLAEDAEGIRNLVKKFSREVDFVFSFNLVGAALMIQQELFFNIMKVPFVSVLVDHPVHHWERLHCGLQSMLLGAVDKGGIEFINTFVPEIKNLYFLPQGAIVSPDPVRILKPAERKIQVFMPGTYYSVNDVYAEIKAIPSEDARNLLDAIIDQVLSEAGLSITAAAESVLRSNQIYSFELLKQLLPLFGIADRFIRACRRETAMIRLIQQNVKVTVCSHGWKRAKYAEHLDIYPEQPVLELIQLTRQAKVCVDVGVSYTYGGHERSLTSMLNYTPVVVQRAGFYEDCFEEGKHLLLFSYTNADELAEKVSLLLETPELQTTLAREGHDKVVKEHTWLNRAQTIVEQYKRWRDNQ</sequence>